<evidence type="ECO:0000259" key="2">
    <source>
        <dbReference type="Pfam" id="PF20994"/>
    </source>
</evidence>
<feature type="compositionally biased region" description="Polar residues" evidence="1">
    <location>
        <begin position="408"/>
        <end position="426"/>
    </location>
</feature>
<dbReference type="GeneID" id="36544981"/>
<dbReference type="Proteomes" id="UP000234254">
    <property type="component" value="Unassembled WGS sequence"/>
</dbReference>
<keyword evidence="4" id="KW-1185">Reference proteome</keyword>
<dbReference type="Pfam" id="PF20994">
    <property type="entry name" value="CENPU"/>
    <property type="match status" value="1"/>
</dbReference>
<feature type="compositionally biased region" description="Low complexity" evidence="1">
    <location>
        <begin position="178"/>
        <end position="187"/>
    </location>
</feature>
<organism evidence="3 4">
    <name type="scientific">Aspergillus campestris (strain IBT 28561)</name>
    <dbReference type="NCBI Taxonomy" id="1392248"/>
    <lineage>
        <taxon>Eukaryota</taxon>
        <taxon>Fungi</taxon>
        <taxon>Dikarya</taxon>
        <taxon>Ascomycota</taxon>
        <taxon>Pezizomycotina</taxon>
        <taxon>Eurotiomycetes</taxon>
        <taxon>Eurotiomycetidae</taxon>
        <taxon>Eurotiales</taxon>
        <taxon>Aspergillaceae</taxon>
        <taxon>Aspergillus</taxon>
        <taxon>Aspergillus subgen. Circumdati</taxon>
    </lineage>
</organism>
<name>A0A2I1CY40_ASPC2</name>
<feature type="compositionally biased region" description="Polar residues" evidence="1">
    <location>
        <begin position="137"/>
        <end position="152"/>
    </location>
</feature>
<feature type="compositionally biased region" description="Polar residues" evidence="1">
    <location>
        <begin position="79"/>
        <end position="89"/>
    </location>
</feature>
<feature type="compositionally biased region" description="Polar residues" evidence="1">
    <location>
        <begin position="366"/>
        <end position="391"/>
    </location>
</feature>
<feature type="compositionally biased region" description="Acidic residues" evidence="1">
    <location>
        <begin position="611"/>
        <end position="641"/>
    </location>
</feature>
<evidence type="ECO:0000313" key="4">
    <source>
        <dbReference type="Proteomes" id="UP000234254"/>
    </source>
</evidence>
<feature type="compositionally biased region" description="Basic and acidic residues" evidence="1">
    <location>
        <begin position="459"/>
        <end position="481"/>
    </location>
</feature>
<sequence>MASNREERRQMRQRGAATRKIKEVDFGFSFGLAPPPEESSQPASQPANVDIASAPPPPLETTGAPQPTQPPLSPPGENTVPQQATSQRTPGGARNALPPRPSTFDLDANEAPELSRSAKRQRIEPPSRIPVAAASVNPAQTEQPTVQPLQNGDKSDAVPESRDEPKAQPLAADRILSPEQPAQEAPRATPPTAPQAPQEAPQELPKGAPTPAVPELPDNPASGQENQNERTTENNDKSRSPSSRNGSLRPNGTKSPPGDKTRSKRKRRSTSADEPPAQDVTKPDTAVETAQQTEQAPEPEKQTAGPETTSPKPQPAKRARGRPAAKDSRKKTTPPESPDESRDVSVGAKAPTPPRPVQTRGDLPTGDTQQTRTVDLPSENLQGSQNAQVNTEVPLPLRQRRSRKTPTTEDSQQTQASEDLQETQDAQVDAEAPVPPRQKRLRKTPTGDDARQTQAAETQAEKDMPATRKGSQREKRPDTRPGPRRSSSMPAHQEPESQTTSPAEGRPETTSPPARGRRARGKNSKSRDPTPEAPRTTKQRANKQLDTETPDDTEPNDTTKRGERQPPAKSHETLPAKRAGRPAKRTLQAAETTEAPPRIMKDKKRRREPEPELEAEPEPGSEQVQEAEAEPEAEPEPELPTEPEQPPPTKRRQGRPSSKKDTQPSAQPEEPAPEQPAEERPRPARKPRQPRGEAIPVTIHRLANVATLGGDTGSQGASDGEGSGDELSTRQKMKLPSRGGVNAADVLSQICRETLEKTIATLSTGIANEGNASRRSEWMHKRKAVEAYGSELEGRLLELSDMLDGNFTLGTQLKRAKREMIDMRSRLYHLRAQREDVALRMDAVRKKHSEEESANTTRSAINNSLHSLDLALERSQNRTADDEVNTPIHTGPSTAGLEFMLRSVAENVSSRAPGSQGGLLSQMRAFNARLEAAARKLES</sequence>
<dbReference type="RefSeq" id="XP_024691132.1">
    <property type="nucleotide sequence ID" value="XM_024837457.1"/>
</dbReference>
<evidence type="ECO:0000313" key="3">
    <source>
        <dbReference type="EMBL" id="PKY02538.1"/>
    </source>
</evidence>
<dbReference type="VEuPathDB" id="FungiDB:P168DRAFT_291685"/>
<gene>
    <name evidence="3" type="ORF">P168DRAFT_291685</name>
</gene>
<feature type="region of interest" description="Disordered" evidence="1">
    <location>
        <begin position="1"/>
        <end position="736"/>
    </location>
</feature>
<dbReference type="InterPro" id="IPR048743">
    <property type="entry name" value="AME1"/>
</dbReference>
<evidence type="ECO:0000256" key="1">
    <source>
        <dbReference type="SAM" id="MobiDB-lite"/>
    </source>
</evidence>
<reference evidence="3" key="1">
    <citation type="submission" date="2016-12" db="EMBL/GenBank/DDBJ databases">
        <title>The genomes of Aspergillus section Nigri reveals drivers in fungal speciation.</title>
        <authorList>
            <consortium name="DOE Joint Genome Institute"/>
            <person name="Vesth T.C."/>
            <person name="Nybo J."/>
            <person name="Theobald S."/>
            <person name="Brandl J."/>
            <person name="Frisvad J.C."/>
            <person name="Nielsen K.F."/>
            <person name="Lyhne E.K."/>
            <person name="Kogle M.E."/>
            <person name="Kuo A."/>
            <person name="Riley R."/>
            <person name="Clum A."/>
            <person name="Nolan M."/>
            <person name="Lipzen A."/>
            <person name="Salamov A."/>
            <person name="Henrissat B."/>
            <person name="Wiebenga A."/>
            <person name="De vries R.P."/>
            <person name="Grigoriev I.V."/>
            <person name="Mortensen U.H."/>
            <person name="Andersen M.R."/>
            <person name="Baker S.E."/>
        </authorList>
    </citation>
    <scope>NUCLEOTIDE SEQUENCE</scope>
    <source>
        <strain evidence="3">IBT 28561</strain>
    </source>
</reference>
<feature type="compositionally biased region" description="Polar residues" evidence="1">
    <location>
        <begin position="240"/>
        <end position="254"/>
    </location>
</feature>
<feature type="compositionally biased region" description="Polar residues" evidence="1">
    <location>
        <begin position="485"/>
        <end position="512"/>
    </location>
</feature>
<feature type="compositionally biased region" description="Basic and acidic residues" evidence="1">
    <location>
        <begin position="227"/>
        <end position="239"/>
    </location>
</feature>
<feature type="compositionally biased region" description="Basic and acidic residues" evidence="1">
    <location>
        <begin position="153"/>
        <end position="166"/>
    </location>
</feature>
<dbReference type="AlphaFoldDB" id="A0A2I1CY40"/>
<dbReference type="OrthoDB" id="5377952at2759"/>
<feature type="compositionally biased region" description="Low complexity" evidence="1">
    <location>
        <begin position="38"/>
        <end position="47"/>
    </location>
</feature>
<comment type="caution">
    <text evidence="3">The sequence shown here is derived from an EMBL/GenBank/DDBJ whole genome shotgun (WGS) entry which is preliminary data.</text>
</comment>
<feature type="compositionally biased region" description="Basic and acidic residues" evidence="1">
    <location>
        <begin position="1"/>
        <end position="10"/>
    </location>
</feature>
<dbReference type="EMBL" id="MSFM01000009">
    <property type="protein sequence ID" value="PKY02538.1"/>
    <property type="molecule type" value="Genomic_DNA"/>
</dbReference>
<feature type="compositionally biased region" description="Basic residues" evidence="1">
    <location>
        <begin position="515"/>
        <end position="524"/>
    </location>
</feature>
<feature type="compositionally biased region" description="Basic residues" evidence="1">
    <location>
        <begin position="315"/>
        <end position="332"/>
    </location>
</feature>
<feature type="compositionally biased region" description="Basic and acidic residues" evidence="1">
    <location>
        <begin position="557"/>
        <end position="575"/>
    </location>
</feature>
<protein>
    <recommendedName>
        <fullName evidence="2">Inner kinetochore subunit AME1 domain-containing protein</fullName>
    </recommendedName>
</protein>
<feature type="domain" description="Inner kinetochore subunit AME1" evidence="2">
    <location>
        <begin position="737"/>
        <end position="932"/>
    </location>
</feature>
<accession>A0A2I1CY40</accession>
<proteinExistence type="predicted"/>